<dbReference type="GO" id="GO:0016853">
    <property type="term" value="F:isomerase activity"/>
    <property type="evidence" value="ECO:0007669"/>
    <property type="project" value="UniProtKB-KW"/>
</dbReference>
<dbReference type="InterPro" id="IPR050312">
    <property type="entry name" value="IolE/XylAMocC-like"/>
</dbReference>
<dbReference type="Gene3D" id="3.20.20.150">
    <property type="entry name" value="Divalent-metal-dependent TIM barrel enzymes"/>
    <property type="match status" value="1"/>
</dbReference>
<comment type="caution">
    <text evidence="2">The sequence shown here is derived from an EMBL/GenBank/DDBJ whole genome shotgun (WGS) entry which is preliminary data.</text>
</comment>
<gene>
    <name evidence="2" type="ORF">HNQ96_005031</name>
</gene>
<sequence length="298" mass="33392">MAETFDDSKGNTVAEDVELLISYFALSGDVYPLGPTEISPFPFKDRVEAAARAGFKGFGLHYEDTMATQSKIGFAEMKRILEANGIKYLEIEFLLNWYRNDEKRAESDKFRRQLFDVAGQLGMRDIKIGPGFHEETADIPLMAAEFAKLCEEAAVYGADIVLEIMPWSNVRTIETGLGIVSQADQPNGGLLIDIWHLARGNIPFSDIRKIPGRFIKAVEVDDAPKVPPVDDLWEDTIHHREICGEGELDVPEFLREIRAAGYKGVYGTEILSAKHRKLSLDEMAKRVFDSTMAQFAKV</sequence>
<dbReference type="SUPFAM" id="SSF51658">
    <property type="entry name" value="Xylose isomerase-like"/>
    <property type="match status" value="1"/>
</dbReference>
<evidence type="ECO:0000313" key="3">
    <source>
        <dbReference type="Proteomes" id="UP000532373"/>
    </source>
</evidence>
<dbReference type="AlphaFoldDB" id="A0A8E1WIK2"/>
<protein>
    <submittedName>
        <fullName evidence="2">Sugar phosphate isomerase/epimerase</fullName>
    </submittedName>
</protein>
<feature type="domain" description="Xylose isomerase-like TIM barrel" evidence="1">
    <location>
        <begin position="47"/>
        <end position="277"/>
    </location>
</feature>
<dbReference type="PANTHER" id="PTHR12110:SF48">
    <property type="entry name" value="BLL3656 PROTEIN"/>
    <property type="match status" value="1"/>
</dbReference>
<dbReference type="Pfam" id="PF01261">
    <property type="entry name" value="AP_endonuc_2"/>
    <property type="match status" value="1"/>
</dbReference>
<dbReference type="EMBL" id="JACHGI010000014">
    <property type="protein sequence ID" value="MBB6469142.1"/>
    <property type="molecule type" value="Genomic_DNA"/>
</dbReference>
<reference evidence="2 3" key="1">
    <citation type="submission" date="2020-08" db="EMBL/GenBank/DDBJ databases">
        <title>Genomic Encyclopedia of Type Strains, Phase IV (KMG-IV): sequencing the most valuable type-strain genomes for metagenomic binning, comparative biology and taxonomic classification.</title>
        <authorList>
            <person name="Goeker M."/>
        </authorList>
    </citation>
    <scope>NUCLEOTIDE SEQUENCE [LARGE SCALE GENOMIC DNA]</scope>
    <source>
        <strain evidence="2 3">DSM 17454</strain>
    </source>
</reference>
<dbReference type="RefSeq" id="WP_210322457.1">
    <property type="nucleotide sequence ID" value="NZ_JACHGI010000014.1"/>
</dbReference>
<keyword evidence="2" id="KW-0413">Isomerase</keyword>
<dbReference type="InterPro" id="IPR013022">
    <property type="entry name" value="Xyl_isomerase-like_TIM-brl"/>
</dbReference>
<proteinExistence type="predicted"/>
<organism evidence="2 3">
    <name type="scientific">Aminobacter carboxidus</name>
    <dbReference type="NCBI Taxonomy" id="376165"/>
    <lineage>
        <taxon>Bacteria</taxon>
        <taxon>Pseudomonadati</taxon>
        <taxon>Pseudomonadota</taxon>
        <taxon>Alphaproteobacteria</taxon>
        <taxon>Hyphomicrobiales</taxon>
        <taxon>Phyllobacteriaceae</taxon>
        <taxon>Aminobacter</taxon>
    </lineage>
</organism>
<evidence type="ECO:0000313" key="2">
    <source>
        <dbReference type="EMBL" id="MBB6469142.1"/>
    </source>
</evidence>
<name>A0A8E1WIK2_9HYPH</name>
<evidence type="ECO:0000259" key="1">
    <source>
        <dbReference type="Pfam" id="PF01261"/>
    </source>
</evidence>
<dbReference type="PANTHER" id="PTHR12110">
    <property type="entry name" value="HYDROXYPYRUVATE ISOMERASE"/>
    <property type="match status" value="1"/>
</dbReference>
<accession>A0A8E1WIK2</accession>
<dbReference type="InterPro" id="IPR036237">
    <property type="entry name" value="Xyl_isomerase-like_sf"/>
</dbReference>
<dbReference type="Proteomes" id="UP000532373">
    <property type="component" value="Unassembled WGS sequence"/>
</dbReference>